<dbReference type="Proteomes" id="UP000735302">
    <property type="component" value="Unassembled WGS sequence"/>
</dbReference>
<gene>
    <name evidence="1" type="ORF">PoB_006200600</name>
</gene>
<keyword evidence="2" id="KW-1185">Reference proteome</keyword>
<protein>
    <submittedName>
        <fullName evidence="1">Uncharacterized protein</fullName>
    </submittedName>
</protein>
<evidence type="ECO:0000313" key="1">
    <source>
        <dbReference type="EMBL" id="GFO35501.1"/>
    </source>
</evidence>
<accession>A0AAV4CUA5</accession>
<evidence type="ECO:0000313" key="2">
    <source>
        <dbReference type="Proteomes" id="UP000735302"/>
    </source>
</evidence>
<dbReference type="AlphaFoldDB" id="A0AAV4CUA5"/>
<reference evidence="1 2" key="1">
    <citation type="journal article" date="2021" name="Elife">
        <title>Chloroplast acquisition without the gene transfer in kleptoplastic sea slugs, Plakobranchus ocellatus.</title>
        <authorList>
            <person name="Maeda T."/>
            <person name="Takahashi S."/>
            <person name="Yoshida T."/>
            <person name="Shimamura S."/>
            <person name="Takaki Y."/>
            <person name="Nagai Y."/>
            <person name="Toyoda A."/>
            <person name="Suzuki Y."/>
            <person name="Arimoto A."/>
            <person name="Ishii H."/>
            <person name="Satoh N."/>
            <person name="Nishiyama T."/>
            <person name="Hasebe M."/>
            <person name="Maruyama T."/>
            <person name="Minagawa J."/>
            <person name="Obokata J."/>
            <person name="Shigenobu S."/>
        </authorList>
    </citation>
    <scope>NUCLEOTIDE SEQUENCE [LARGE SCALE GENOMIC DNA]</scope>
</reference>
<comment type="caution">
    <text evidence="1">The sequence shown here is derived from an EMBL/GenBank/DDBJ whole genome shotgun (WGS) entry which is preliminary data.</text>
</comment>
<name>A0AAV4CUA5_9GAST</name>
<organism evidence="1 2">
    <name type="scientific">Plakobranchus ocellatus</name>
    <dbReference type="NCBI Taxonomy" id="259542"/>
    <lineage>
        <taxon>Eukaryota</taxon>
        <taxon>Metazoa</taxon>
        <taxon>Spiralia</taxon>
        <taxon>Lophotrochozoa</taxon>
        <taxon>Mollusca</taxon>
        <taxon>Gastropoda</taxon>
        <taxon>Heterobranchia</taxon>
        <taxon>Euthyneura</taxon>
        <taxon>Panpulmonata</taxon>
        <taxon>Sacoglossa</taxon>
        <taxon>Placobranchoidea</taxon>
        <taxon>Plakobranchidae</taxon>
        <taxon>Plakobranchus</taxon>
    </lineage>
</organism>
<sequence length="76" mass="8294">MEKKDNSTTAAPRVRDAYSLGRSISAIRLWAIRSQWPDFTPGLVSSCGTCGSSGLQCPSRSAGQTTLHELLRVFHE</sequence>
<proteinExistence type="predicted"/>
<dbReference type="EMBL" id="BLXT01006999">
    <property type="protein sequence ID" value="GFO35501.1"/>
    <property type="molecule type" value="Genomic_DNA"/>
</dbReference>